<keyword evidence="10 13" id="KW-0408">Iron</keyword>
<evidence type="ECO:0000256" key="11">
    <source>
        <dbReference type="ARBA" id="ARBA00023033"/>
    </source>
</evidence>
<comment type="subcellular location">
    <subcellularLocation>
        <location evidence="2">Membrane</location>
        <topology evidence="2">Single-pass membrane protein</topology>
    </subcellularLocation>
</comment>
<organism evidence="15 16">
    <name type="scientific">Trametes coccinea (strain BRFM310)</name>
    <name type="common">Pycnoporus coccineus</name>
    <dbReference type="NCBI Taxonomy" id="1353009"/>
    <lineage>
        <taxon>Eukaryota</taxon>
        <taxon>Fungi</taxon>
        <taxon>Dikarya</taxon>
        <taxon>Basidiomycota</taxon>
        <taxon>Agaricomycotina</taxon>
        <taxon>Agaricomycetes</taxon>
        <taxon>Polyporales</taxon>
        <taxon>Polyporaceae</taxon>
        <taxon>Trametes</taxon>
    </lineage>
</organism>
<dbReference type="PANTHER" id="PTHR46300">
    <property type="entry name" value="P450, PUTATIVE (EUROFUNG)-RELATED-RELATED"/>
    <property type="match status" value="1"/>
</dbReference>
<dbReference type="PRINTS" id="PR00385">
    <property type="entry name" value="P450"/>
</dbReference>
<accession>A0A1Y2IN97</accession>
<dbReference type="PROSITE" id="PS00086">
    <property type="entry name" value="CYTOCHROME_P450"/>
    <property type="match status" value="1"/>
</dbReference>
<dbReference type="InterPro" id="IPR002401">
    <property type="entry name" value="Cyt_P450_E_grp-I"/>
</dbReference>
<evidence type="ECO:0000256" key="7">
    <source>
        <dbReference type="ARBA" id="ARBA00022723"/>
    </source>
</evidence>
<evidence type="ECO:0000256" key="4">
    <source>
        <dbReference type="ARBA" id="ARBA00010617"/>
    </source>
</evidence>
<dbReference type="InterPro" id="IPR001128">
    <property type="entry name" value="Cyt_P450"/>
</dbReference>
<keyword evidence="8" id="KW-1133">Transmembrane helix</keyword>
<dbReference type="CDD" id="cd11065">
    <property type="entry name" value="CYP64-like"/>
    <property type="match status" value="1"/>
</dbReference>
<proteinExistence type="inferred from homology"/>
<comment type="pathway">
    <text evidence="3">Secondary metabolite biosynthesis.</text>
</comment>
<evidence type="ECO:0000313" key="16">
    <source>
        <dbReference type="Proteomes" id="UP000193067"/>
    </source>
</evidence>
<evidence type="ECO:0000256" key="9">
    <source>
        <dbReference type="ARBA" id="ARBA00023002"/>
    </source>
</evidence>
<dbReference type="GO" id="GO:0004497">
    <property type="term" value="F:monooxygenase activity"/>
    <property type="evidence" value="ECO:0007669"/>
    <property type="project" value="UniProtKB-KW"/>
</dbReference>
<dbReference type="PRINTS" id="PR00463">
    <property type="entry name" value="EP450I"/>
</dbReference>
<evidence type="ECO:0000313" key="15">
    <source>
        <dbReference type="EMBL" id="OSD01442.1"/>
    </source>
</evidence>
<evidence type="ECO:0000256" key="2">
    <source>
        <dbReference type="ARBA" id="ARBA00004167"/>
    </source>
</evidence>
<dbReference type="STRING" id="1353009.A0A1Y2IN97"/>
<protein>
    <submittedName>
        <fullName evidence="15">O-methylsterigmatocystin oxidoreductase</fullName>
    </submittedName>
</protein>
<dbReference type="InterPro" id="IPR036396">
    <property type="entry name" value="Cyt_P450_sf"/>
</dbReference>
<dbReference type="OrthoDB" id="2789670at2759"/>
<keyword evidence="16" id="KW-1185">Reference proteome</keyword>
<dbReference type="Proteomes" id="UP000193067">
    <property type="component" value="Unassembled WGS sequence"/>
</dbReference>
<feature type="binding site" description="axial binding residue" evidence="13">
    <location>
        <position position="394"/>
    </location>
    <ligand>
        <name>heme</name>
        <dbReference type="ChEBI" id="CHEBI:30413"/>
    </ligand>
    <ligandPart>
        <name>Fe</name>
        <dbReference type="ChEBI" id="CHEBI:18248"/>
    </ligandPart>
</feature>
<keyword evidence="5 13" id="KW-0349">Heme</keyword>
<dbReference type="Pfam" id="PF00067">
    <property type="entry name" value="p450"/>
    <property type="match status" value="1"/>
</dbReference>
<dbReference type="GO" id="GO:0005506">
    <property type="term" value="F:iron ion binding"/>
    <property type="evidence" value="ECO:0007669"/>
    <property type="project" value="InterPro"/>
</dbReference>
<evidence type="ECO:0000256" key="12">
    <source>
        <dbReference type="ARBA" id="ARBA00023136"/>
    </source>
</evidence>
<dbReference type="AlphaFoldDB" id="A0A1Y2IN97"/>
<keyword evidence="12" id="KW-0472">Membrane</keyword>
<dbReference type="InterPro" id="IPR050364">
    <property type="entry name" value="Cytochrome_P450_fung"/>
</dbReference>
<keyword evidence="7 13" id="KW-0479">Metal-binding</keyword>
<reference evidence="15 16" key="1">
    <citation type="journal article" date="2015" name="Biotechnol. Biofuels">
        <title>Enhanced degradation of softwood versus hardwood by the white-rot fungus Pycnoporus coccineus.</title>
        <authorList>
            <person name="Couturier M."/>
            <person name="Navarro D."/>
            <person name="Chevret D."/>
            <person name="Henrissat B."/>
            <person name="Piumi F."/>
            <person name="Ruiz-Duenas F.J."/>
            <person name="Martinez A.T."/>
            <person name="Grigoriev I.V."/>
            <person name="Riley R."/>
            <person name="Lipzen A."/>
            <person name="Berrin J.G."/>
            <person name="Master E.R."/>
            <person name="Rosso M.N."/>
        </authorList>
    </citation>
    <scope>NUCLEOTIDE SEQUENCE [LARGE SCALE GENOMIC DNA]</scope>
    <source>
        <strain evidence="15 16">BRFM310</strain>
    </source>
</reference>
<dbReference type="Gene3D" id="1.10.630.10">
    <property type="entry name" value="Cytochrome P450"/>
    <property type="match status" value="1"/>
</dbReference>
<evidence type="ECO:0000256" key="8">
    <source>
        <dbReference type="ARBA" id="ARBA00022989"/>
    </source>
</evidence>
<gene>
    <name evidence="15" type="ORF">PYCCODRAFT_1468613</name>
</gene>
<keyword evidence="11 14" id="KW-0503">Monooxygenase</keyword>
<sequence>MPTKNLAPTLRDMGKEFGDLTYLNLLGQPMIILNSYEAAVGILESRSANTSDRPRSVMAELTGVIWEFALLGYTQEWRQRRRVFHGAFQPSVIPKYRPVHLRECRRFLQRLLDTPNDFIALARHVFSATIMDVVYGIDVQERNDPYINLAETVGEIFTQVVVPGKWLVELLPILEYLPSWFPGAGFKRDAARWRPQVVPFRHVPYNATLDAMARGVARPCMVTSLIEDAMQKSGFVSPEDHDCYKDAAGLAWITGADTTLYSVRAMILAMVQHPEVQRKAQQELDAVVGSDRLPDFSDRDALPYVSAVLKETMRWLSVVPLGVPHRVMKEDEWNGYRIPAGCTIIPNQWAMSRDPSAYVDPDRFIPERFLPSQHGGSPARDPEKYQFGFGRRICAGRHFAHDSLFIITASLLHVFKIEPPLSDDGKLPPVAPEVNMNSFLSFHEPFECRITPRSGNAEALIRSFSRMEVE</sequence>
<evidence type="ECO:0000256" key="6">
    <source>
        <dbReference type="ARBA" id="ARBA00022692"/>
    </source>
</evidence>
<evidence type="ECO:0000256" key="3">
    <source>
        <dbReference type="ARBA" id="ARBA00005179"/>
    </source>
</evidence>
<dbReference type="PANTHER" id="PTHR46300:SF7">
    <property type="entry name" value="P450, PUTATIVE (EUROFUNG)-RELATED"/>
    <property type="match status" value="1"/>
</dbReference>
<dbReference type="InterPro" id="IPR017972">
    <property type="entry name" value="Cyt_P450_CS"/>
</dbReference>
<evidence type="ECO:0000256" key="1">
    <source>
        <dbReference type="ARBA" id="ARBA00001971"/>
    </source>
</evidence>
<name>A0A1Y2IN97_TRAC3</name>
<dbReference type="SUPFAM" id="SSF48264">
    <property type="entry name" value="Cytochrome P450"/>
    <property type="match status" value="1"/>
</dbReference>
<evidence type="ECO:0000256" key="10">
    <source>
        <dbReference type="ARBA" id="ARBA00023004"/>
    </source>
</evidence>
<evidence type="ECO:0000256" key="14">
    <source>
        <dbReference type="RuleBase" id="RU000461"/>
    </source>
</evidence>
<dbReference type="GO" id="GO:0020037">
    <property type="term" value="F:heme binding"/>
    <property type="evidence" value="ECO:0007669"/>
    <property type="project" value="InterPro"/>
</dbReference>
<keyword evidence="6" id="KW-0812">Transmembrane</keyword>
<dbReference type="GO" id="GO:0016020">
    <property type="term" value="C:membrane"/>
    <property type="evidence" value="ECO:0007669"/>
    <property type="project" value="UniProtKB-SubCell"/>
</dbReference>
<keyword evidence="9 14" id="KW-0560">Oxidoreductase</keyword>
<evidence type="ECO:0000256" key="5">
    <source>
        <dbReference type="ARBA" id="ARBA00022617"/>
    </source>
</evidence>
<dbReference type="GO" id="GO:0016705">
    <property type="term" value="F:oxidoreductase activity, acting on paired donors, with incorporation or reduction of molecular oxygen"/>
    <property type="evidence" value="ECO:0007669"/>
    <property type="project" value="InterPro"/>
</dbReference>
<evidence type="ECO:0000256" key="13">
    <source>
        <dbReference type="PIRSR" id="PIRSR602401-1"/>
    </source>
</evidence>
<comment type="cofactor">
    <cofactor evidence="1 13">
        <name>heme</name>
        <dbReference type="ChEBI" id="CHEBI:30413"/>
    </cofactor>
</comment>
<comment type="similarity">
    <text evidence="4 14">Belongs to the cytochrome P450 family.</text>
</comment>
<dbReference type="EMBL" id="KZ084111">
    <property type="protein sequence ID" value="OSD01442.1"/>
    <property type="molecule type" value="Genomic_DNA"/>
</dbReference>